<evidence type="ECO:0000313" key="4">
    <source>
        <dbReference type="Proteomes" id="UP001152799"/>
    </source>
</evidence>
<feature type="compositionally biased region" description="Pro residues" evidence="1">
    <location>
        <begin position="118"/>
        <end position="133"/>
    </location>
</feature>
<evidence type="ECO:0000256" key="2">
    <source>
        <dbReference type="SAM" id="SignalP"/>
    </source>
</evidence>
<evidence type="ECO:0000256" key="1">
    <source>
        <dbReference type="SAM" id="MobiDB-lite"/>
    </source>
</evidence>
<keyword evidence="2" id="KW-0732">Signal</keyword>
<accession>A0A9N9MJ77</accession>
<organism evidence="3 4">
    <name type="scientific">Ceutorhynchus assimilis</name>
    <name type="common">cabbage seed weevil</name>
    <dbReference type="NCBI Taxonomy" id="467358"/>
    <lineage>
        <taxon>Eukaryota</taxon>
        <taxon>Metazoa</taxon>
        <taxon>Ecdysozoa</taxon>
        <taxon>Arthropoda</taxon>
        <taxon>Hexapoda</taxon>
        <taxon>Insecta</taxon>
        <taxon>Pterygota</taxon>
        <taxon>Neoptera</taxon>
        <taxon>Endopterygota</taxon>
        <taxon>Coleoptera</taxon>
        <taxon>Polyphaga</taxon>
        <taxon>Cucujiformia</taxon>
        <taxon>Curculionidae</taxon>
        <taxon>Ceutorhynchinae</taxon>
        <taxon>Ceutorhynchus</taxon>
    </lineage>
</organism>
<reference evidence="3" key="1">
    <citation type="submission" date="2022-01" db="EMBL/GenBank/DDBJ databases">
        <authorList>
            <person name="King R."/>
        </authorList>
    </citation>
    <scope>NUCLEOTIDE SEQUENCE</scope>
</reference>
<protein>
    <submittedName>
        <fullName evidence="3">Uncharacterized protein</fullName>
    </submittedName>
</protein>
<feature type="region of interest" description="Disordered" evidence="1">
    <location>
        <begin position="110"/>
        <end position="133"/>
    </location>
</feature>
<sequence length="368" mass="41101">MQHLLLLNALLFTFISISFTYPCSSSIGSDCCSKSCCRRRDNDCNSRCLNDERNCVDCSRRDNSCCGNKECNSRCPRVCEDCSRRDDLCCVNENCDPKCPDNCEDDNPSPNYSTTPSPNYPTIPNPPTTPSAPYPYPPTTPFAPYPSYPPWPIIPQSNTSHYSNNTSINRNNNTITIPTNINIQNEVKSDTRITIPVSIKVDTFNTINIKQEEFTRTSNTTSNNKCDNNTIIINENTNCTEQEAVTVPVPIYRPIPVPYIITVPRPLPVPQGCCQVVSPCSPYNYGGCQRSSTQCSQDCSESHVYQPSDVCGTGCYRRSTAMGGYCGYGGCYRRQVDCGTCDRRFFEDYESFVRCSGCFVPRPWGTGQ</sequence>
<evidence type="ECO:0000313" key="3">
    <source>
        <dbReference type="EMBL" id="CAG9763403.1"/>
    </source>
</evidence>
<feature type="signal peptide" evidence="2">
    <location>
        <begin position="1"/>
        <end position="20"/>
    </location>
</feature>
<dbReference type="EMBL" id="OU892289">
    <property type="protein sequence ID" value="CAG9763403.1"/>
    <property type="molecule type" value="Genomic_DNA"/>
</dbReference>
<gene>
    <name evidence="3" type="ORF">CEUTPL_LOCUS4068</name>
</gene>
<dbReference type="Proteomes" id="UP001152799">
    <property type="component" value="Chromosome 13"/>
</dbReference>
<keyword evidence="4" id="KW-1185">Reference proteome</keyword>
<proteinExistence type="predicted"/>
<feature type="chain" id="PRO_5040485970" evidence="2">
    <location>
        <begin position="21"/>
        <end position="368"/>
    </location>
</feature>
<dbReference type="OrthoDB" id="6783036at2759"/>
<name>A0A9N9MJ77_9CUCU</name>
<dbReference type="AlphaFoldDB" id="A0A9N9MJ77"/>